<dbReference type="Gene3D" id="3.30.200.20">
    <property type="entry name" value="Phosphorylase Kinase, domain 1"/>
    <property type="match status" value="1"/>
</dbReference>
<keyword evidence="5" id="KW-0418">Kinase</keyword>
<dbReference type="InterPro" id="IPR052611">
    <property type="entry name" value="Plant_RLK_LysM"/>
</dbReference>
<dbReference type="GO" id="GO:0005524">
    <property type="term" value="F:ATP binding"/>
    <property type="evidence" value="ECO:0007669"/>
    <property type="project" value="InterPro"/>
</dbReference>
<dbReference type="PROSITE" id="PS50011">
    <property type="entry name" value="PROTEIN_KINASE_DOM"/>
    <property type="match status" value="1"/>
</dbReference>
<keyword evidence="6" id="KW-1185">Reference proteome</keyword>
<dbReference type="Pfam" id="PF23462">
    <property type="entry name" value="LysM3_NFP"/>
    <property type="match status" value="1"/>
</dbReference>
<keyword evidence="1" id="KW-0812">Transmembrane</keyword>
<dbReference type="Pfam" id="PF23457">
    <property type="entry name" value="LysM2_NFP"/>
    <property type="match status" value="1"/>
</dbReference>
<dbReference type="GO" id="GO:0005886">
    <property type="term" value="C:plasma membrane"/>
    <property type="evidence" value="ECO:0007669"/>
    <property type="project" value="UniProtKB-ARBA"/>
</dbReference>
<proteinExistence type="predicted"/>
<keyword evidence="1" id="KW-1133">Transmembrane helix</keyword>
<dbReference type="SUPFAM" id="SSF56112">
    <property type="entry name" value="Protein kinase-like (PK-like)"/>
    <property type="match status" value="1"/>
</dbReference>
<dbReference type="PROSITE" id="PS00109">
    <property type="entry name" value="PROTEIN_KINASE_TYR"/>
    <property type="match status" value="1"/>
</dbReference>
<feature type="transmembrane region" description="Helical" evidence="1">
    <location>
        <begin position="249"/>
        <end position="269"/>
    </location>
</feature>
<feature type="signal peptide" evidence="2">
    <location>
        <begin position="1"/>
        <end position="25"/>
    </location>
</feature>
<accession>A0A9W7GY25</accession>
<dbReference type="InterPro" id="IPR001245">
    <property type="entry name" value="Ser-Thr/Tyr_kinase_cat_dom"/>
</dbReference>
<dbReference type="InterPro" id="IPR056561">
    <property type="entry name" value="NFP_LYK_LysM1"/>
</dbReference>
<dbReference type="Proteomes" id="UP001165190">
    <property type="component" value="Unassembled WGS sequence"/>
</dbReference>
<dbReference type="Pfam" id="PF07714">
    <property type="entry name" value="PK_Tyr_Ser-Thr"/>
    <property type="match status" value="1"/>
</dbReference>
<dbReference type="InterPro" id="IPR011009">
    <property type="entry name" value="Kinase-like_dom_sf"/>
</dbReference>
<dbReference type="SMART" id="SM00219">
    <property type="entry name" value="TyrKc"/>
    <property type="match status" value="1"/>
</dbReference>
<evidence type="ECO:0000259" key="3">
    <source>
        <dbReference type="PROSITE" id="PS50011"/>
    </source>
</evidence>
<dbReference type="PROSITE" id="PS51782">
    <property type="entry name" value="LYSM"/>
    <property type="match status" value="1"/>
</dbReference>
<keyword evidence="1" id="KW-0472">Membrane</keyword>
<keyword evidence="2" id="KW-0732">Signal</keyword>
<evidence type="ECO:0000259" key="4">
    <source>
        <dbReference type="PROSITE" id="PS51782"/>
    </source>
</evidence>
<dbReference type="PANTHER" id="PTHR45927:SF2">
    <property type="entry name" value="SERINE_THREONINE RECEPTOR-LIKE KINASE NFP"/>
    <property type="match status" value="1"/>
</dbReference>
<reference evidence="5" key="1">
    <citation type="submission" date="2023-05" db="EMBL/GenBank/DDBJ databases">
        <title>Genome and transcriptome analyses reveal genes involved in the formation of fine ridges on petal epidermal cells in Hibiscus trionum.</title>
        <authorList>
            <person name="Koshimizu S."/>
            <person name="Masuda S."/>
            <person name="Ishii T."/>
            <person name="Shirasu K."/>
            <person name="Hoshino A."/>
            <person name="Arita M."/>
        </authorList>
    </citation>
    <scope>NUCLEOTIDE SEQUENCE</scope>
    <source>
        <strain evidence="5">Hamamatsu line</strain>
    </source>
</reference>
<dbReference type="InterPro" id="IPR018392">
    <property type="entry name" value="LysM"/>
</dbReference>
<evidence type="ECO:0000313" key="6">
    <source>
        <dbReference type="Proteomes" id="UP001165190"/>
    </source>
</evidence>
<dbReference type="InterPro" id="IPR000719">
    <property type="entry name" value="Prot_kinase_dom"/>
</dbReference>
<dbReference type="InterPro" id="IPR020635">
    <property type="entry name" value="Tyr_kinase_cat_dom"/>
</dbReference>
<dbReference type="AlphaFoldDB" id="A0A9W7GY25"/>
<dbReference type="Pfam" id="PF23446">
    <property type="entry name" value="LysM1_NFP_LYK"/>
    <property type="match status" value="1"/>
</dbReference>
<dbReference type="EMBL" id="BSYR01000004">
    <property type="protein sequence ID" value="GMI67273.1"/>
    <property type="molecule type" value="Genomic_DNA"/>
</dbReference>
<dbReference type="InterPro" id="IPR008266">
    <property type="entry name" value="Tyr_kinase_AS"/>
</dbReference>
<name>A0A9W7GY25_HIBTR</name>
<dbReference type="InterPro" id="IPR059143">
    <property type="entry name" value="NFP_LysM2"/>
</dbReference>
<dbReference type="GO" id="GO:0004713">
    <property type="term" value="F:protein tyrosine kinase activity"/>
    <property type="evidence" value="ECO:0007669"/>
    <property type="project" value="InterPro"/>
</dbReference>
<comment type="caution">
    <text evidence="5">The sequence shown here is derived from an EMBL/GenBank/DDBJ whole genome shotgun (WGS) entry which is preliminary data.</text>
</comment>
<protein>
    <submittedName>
        <fullName evidence="5">Chitin elicitor receptor kinase 1, LysM-containing receptor-like kinase 1</fullName>
    </submittedName>
</protein>
<dbReference type="OrthoDB" id="1668230at2759"/>
<keyword evidence="5" id="KW-0675">Receptor</keyword>
<keyword evidence="5" id="KW-0808">Transferase</keyword>
<feature type="domain" description="LysM" evidence="4">
    <location>
        <begin position="53"/>
        <end position="100"/>
    </location>
</feature>
<evidence type="ECO:0000256" key="1">
    <source>
        <dbReference type="SAM" id="Phobius"/>
    </source>
</evidence>
<dbReference type="PANTHER" id="PTHR45927">
    <property type="entry name" value="LYSM-DOMAIN RECEPTOR-LIKE KINASE-RELATED"/>
    <property type="match status" value="1"/>
</dbReference>
<evidence type="ECO:0000313" key="5">
    <source>
        <dbReference type="EMBL" id="GMI67273.1"/>
    </source>
</evidence>
<feature type="domain" description="Protein kinase" evidence="3">
    <location>
        <begin position="331"/>
        <end position="583"/>
    </location>
</feature>
<dbReference type="Gene3D" id="1.10.510.10">
    <property type="entry name" value="Transferase(Phosphotransferase) domain 1"/>
    <property type="match status" value="2"/>
</dbReference>
<sequence>MAISFLSQQWQSLQVLFFILNYVFASYIRAQPSSGDGADFWCSESSAPCSTYAAYFAQGPDFLDLQNIANLFGTNPQEIARASNLVSEDTRLFPGQLLLVPINCGCTMNHYFANVTYDIKLGDTYYIVSTTDFESLTNITAVEQMNPSLEPKNLHAGDQVVFPLFCKCPSKAESDNGTRYFISYVWQPKDSIWSVSAMFNASAPAIIDENKLNGYPDISSAVIPPLVIPVSDLPVLSQTRLSRGSKSKGILIVVLSIVGCLLILAGILVHERKKIFMRNSSSLETVGLIPVKDLTKSESFRPKIMQDKLLPGISGYLGKPIMYEVDVIMRATMNLNEHSRIGGSVYRATIDGKLLAIKKTKDDITKELKILQKVNHANLVKLMGVSADSEGNCFLVYEYAENGSLDKWLHPKSSCSSSCATVLTWSQRLHVALDVANGLHYMHEHTRPNIVHRDIRTSNILLDSMFKAKIANFSVVETVTNTIMPKMDVFAFGVVLLELLSGKKAMSTKENGEIFMLWKNIREVLETEEKREQRLRKWMDPNLESFYPIDSALSLAVLALACTQEDPLARPSMAEIVFSLSVLIQSSFEISEGSWASGTEIELAQIIVPVIAR</sequence>
<organism evidence="5 6">
    <name type="scientific">Hibiscus trionum</name>
    <name type="common">Flower of an hour</name>
    <dbReference type="NCBI Taxonomy" id="183268"/>
    <lineage>
        <taxon>Eukaryota</taxon>
        <taxon>Viridiplantae</taxon>
        <taxon>Streptophyta</taxon>
        <taxon>Embryophyta</taxon>
        <taxon>Tracheophyta</taxon>
        <taxon>Spermatophyta</taxon>
        <taxon>Magnoliopsida</taxon>
        <taxon>eudicotyledons</taxon>
        <taxon>Gunneridae</taxon>
        <taxon>Pentapetalae</taxon>
        <taxon>rosids</taxon>
        <taxon>malvids</taxon>
        <taxon>Malvales</taxon>
        <taxon>Malvaceae</taxon>
        <taxon>Malvoideae</taxon>
        <taxon>Hibiscus</taxon>
    </lineage>
</organism>
<gene>
    <name evidence="5" type="ORF">HRI_000396600</name>
</gene>
<evidence type="ECO:0000256" key="2">
    <source>
        <dbReference type="SAM" id="SignalP"/>
    </source>
</evidence>
<dbReference type="InterPro" id="IPR059144">
    <property type="entry name" value="NFP_LysM3"/>
</dbReference>
<feature type="chain" id="PRO_5040747630" evidence="2">
    <location>
        <begin position="26"/>
        <end position="613"/>
    </location>
</feature>